<dbReference type="SUPFAM" id="SSF47413">
    <property type="entry name" value="lambda repressor-like DNA-binding domains"/>
    <property type="match status" value="1"/>
</dbReference>
<dbReference type="InterPro" id="IPR050807">
    <property type="entry name" value="TransReg_Diox_bact_type"/>
</dbReference>
<dbReference type="PANTHER" id="PTHR46797">
    <property type="entry name" value="HTH-TYPE TRANSCRIPTIONAL REGULATOR"/>
    <property type="match status" value="1"/>
</dbReference>
<proteinExistence type="predicted"/>
<dbReference type="GO" id="GO:0005829">
    <property type="term" value="C:cytosol"/>
    <property type="evidence" value="ECO:0007669"/>
    <property type="project" value="TreeGrafter"/>
</dbReference>
<sequence length="86" mass="9629">MMTWDDFKKQPSSLSQDEIDIIDTLSMLQATRIKRGITQKQLAEKSGLSQPQIAKIENLDSMPTLKTLRRYAAGLGLKINLEVVPA</sequence>
<evidence type="ECO:0000313" key="4">
    <source>
        <dbReference type="EMBL" id="WGO85896.1"/>
    </source>
</evidence>
<keyword evidence="5" id="KW-1185">Reference proteome</keyword>
<dbReference type="EMBL" id="FMXC01000042">
    <property type="protein sequence ID" value="SDA68675.1"/>
    <property type="molecule type" value="Genomic_DNA"/>
</dbReference>
<name>A0AAX3UDX1_9LACO</name>
<dbReference type="InterPro" id="IPR001387">
    <property type="entry name" value="Cro/C1-type_HTH"/>
</dbReference>
<evidence type="ECO:0000313" key="6">
    <source>
        <dbReference type="Proteomes" id="UP001242513"/>
    </source>
</evidence>
<dbReference type="AlphaFoldDB" id="A0AAX3UDX1"/>
<keyword evidence="1" id="KW-0238">DNA-binding</keyword>
<dbReference type="Pfam" id="PF01381">
    <property type="entry name" value="HTH_3"/>
    <property type="match status" value="1"/>
</dbReference>
<dbReference type="SMART" id="SM00530">
    <property type="entry name" value="HTH_XRE"/>
    <property type="match status" value="1"/>
</dbReference>
<dbReference type="PROSITE" id="PS50943">
    <property type="entry name" value="HTH_CROC1"/>
    <property type="match status" value="1"/>
</dbReference>
<reference evidence="3 5" key="1">
    <citation type="submission" date="2016-10" db="EMBL/GenBank/DDBJ databases">
        <authorList>
            <person name="Varghese N."/>
            <person name="Submissions S."/>
        </authorList>
    </citation>
    <scope>NUCLEOTIDE SEQUENCE [LARGE SCALE GENOMIC DNA]</scope>
    <source>
        <strain evidence="3 5">ATCC 43761</strain>
    </source>
</reference>
<dbReference type="EMBL" id="CP123735">
    <property type="protein sequence ID" value="WGO85896.1"/>
    <property type="molecule type" value="Genomic_DNA"/>
</dbReference>
<organism evidence="4 6">
    <name type="scientific">Lactobacillus kefiranofaciens</name>
    <dbReference type="NCBI Taxonomy" id="267818"/>
    <lineage>
        <taxon>Bacteria</taxon>
        <taxon>Bacillati</taxon>
        <taxon>Bacillota</taxon>
        <taxon>Bacilli</taxon>
        <taxon>Lactobacillales</taxon>
        <taxon>Lactobacillaceae</taxon>
        <taxon>Lactobacillus</taxon>
    </lineage>
</organism>
<accession>A0AAX3UDX1</accession>
<dbReference type="RefSeq" id="WP_013851248.1">
    <property type="nucleotide sequence ID" value="NZ_CP123735.1"/>
</dbReference>
<dbReference type="PANTHER" id="PTHR46797:SF1">
    <property type="entry name" value="METHYLPHOSPHONATE SYNTHASE"/>
    <property type="match status" value="1"/>
</dbReference>
<evidence type="ECO:0000313" key="3">
    <source>
        <dbReference type="EMBL" id="SDA68675.1"/>
    </source>
</evidence>
<gene>
    <name evidence="4" type="ORF">QEJ78_11435</name>
    <name evidence="3" type="ORF">SAMN02983011_02152</name>
</gene>
<protein>
    <submittedName>
        <fullName evidence="3 4">Helix-turn-helix</fullName>
    </submittedName>
</protein>
<dbReference type="Proteomes" id="UP000181860">
    <property type="component" value="Unassembled WGS sequence"/>
</dbReference>
<dbReference type="InterPro" id="IPR010982">
    <property type="entry name" value="Lambda_DNA-bd_dom_sf"/>
</dbReference>
<evidence type="ECO:0000256" key="1">
    <source>
        <dbReference type="ARBA" id="ARBA00023125"/>
    </source>
</evidence>
<reference evidence="4" key="3">
    <citation type="submission" date="2023-04" db="EMBL/GenBank/DDBJ databases">
        <authorList>
            <person name="Wang Y."/>
        </authorList>
    </citation>
    <scope>NUCLEOTIDE SEQUENCE</scope>
    <source>
        <strain evidence="4">ZW18</strain>
    </source>
</reference>
<dbReference type="GO" id="GO:0003700">
    <property type="term" value="F:DNA-binding transcription factor activity"/>
    <property type="evidence" value="ECO:0007669"/>
    <property type="project" value="TreeGrafter"/>
</dbReference>
<dbReference type="Gene3D" id="1.10.260.40">
    <property type="entry name" value="lambda repressor-like DNA-binding domains"/>
    <property type="match status" value="1"/>
</dbReference>
<dbReference type="Proteomes" id="UP001242513">
    <property type="component" value="Chromosome"/>
</dbReference>
<dbReference type="GO" id="GO:0003677">
    <property type="term" value="F:DNA binding"/>
    <property type="evidence" value="ECO:0007669"/>
    <property type="project" value="UniProtKB-KW"/>
</dbReference>
<evidence type="ECO:0000313" key="5">
    <source>
        <dbReference type="Proteomes" id="UP000181860"/>
    </source>
</evidence>
<dbReference type="CDD" id="cd00093">
    <property type="entry name" value="HTH_XRE"/>
    <property type="match status" value="1"/>
</dbReference>
<reference evidence="4" key="2">
    <citation type="journal article" date="2022" name="Food Funct.">
        <title>Lactobacillus kefiranofaciens ZW18 from Kefir enhances the anti-tumor effect of anti-programmed cell death 1 (PD-1) immunotherapy by modulating the gut microbiota.</title>
        <authorList>
            <person name="Zhao J."/>
            <person name="Wang Y."/>
            <person name="Wang J."/>
            <person name="Lv M."/>
            <person name="Zhou C."/>
            <person name="Jia L."/>
            <person name="Geng W."/>
        </authorList>
    </citation>
    <scope>NUCLEOTIDE SEQUENCE</scope>
    <source>
        <strain evidence="4">ZW18</strain>
    </source>
</reference>
<feature type="domain" description="HTH cro/C1-type" evidence="2">
    <location>
        <begin position="28"/>
        <end position="83"/>
    </location>
</feature>
<evidence type="ECO:0000259" key="2">
    <source>
        <dbReference type="PROSITE" id="PS50943"/>
    </source>
</evidence>